<dbReference type="Pfam" id="PF10698">
    <property type="entry name" value="DUF2505"/>
    <property type="match status" value="1"/>
</dbReference>
<dbReference type="HOGENOM" id="CLU_1516970_0_0_7"/>
<dbReference type="RefSeq" id="WP_015349670.1">
    <property type="nucleotide sequence ID" value="NC_020126.1"/>
</dbReference>
<dbReference type="InterPro" id="IPR019639">
    <property type="entry name" value="DUF2505"/>
</dbReference>
<sequence length="166" mass="19190">MAKFTATHEINCDVDTFLKLLLDKKFMEQMHQEGLGYAEYTVTEQQESDKQISRSVLADPRYQLPGPLTKLFGSGFRITEKGELDKATKTWRWTITPSTMADKIRHEGTLRLEPIGADKVWRIIEEDYEAKIFGVGGLLESTMEKTRREEHDRTAAYINHHLSKRT</sequence>
<protein>
    <recommendedName>
        <fullName evidence="3">DUF2505 domain-containing protein</fullName>
    </recommendedName>
</protein>
<evidence type="ECO:0008006" key="3">
    <source>
        <dbReference type="Google" id="ProtNLM"/>
    </source>
</evidence>
<keyword evidence="2" id="KW-1185">Reference proteome</keyword>
<name>L7UC01_MYXSD</name>
<organism evidence="1 2">
    <name type="scientific">Myxococcus stipitatus (strain DSM 14675 / JCM 12634 / Mx s8)</name>
    <dbReference type="NCBI Taxonomy" id="1278073"/>
    <lineage>
        <taxon>Bacteria</taxon>
        <taxon>Pseudomonadati</taxon>
        <taxon>Myxococcota</taxon>
        <taxon>Myxococcia</taxon>
        <taxon>Myxococcales</taxon>
        <taxon>Cystobacterineae</taxon>
        <taxon>Myxococcaceae</taxon>
        <taxon>Myxococcus</taxon>
    </lineage>
</organism>
<dbReference type="eggNOG" id="ENOG5032Q1U">
    <property type="taxonomic scope" value="Bacteria"/>
</dbReference>
<proteinExistence type="predicted"/>
<dbReference type="OrthoDB" id="4230002at2"/>
<evidence type="ECO:0000313" key="2">
    <source>
        <dbReference type="Proteomes" id="UP000011131"/>
    </source>
</evidence>
<gene>
    <name evidence="1" type="ordered locus">MYSTI_04110</name>
</gene>
<evidence type="ECO:0000313" key="1">
    <source>
        <dbReference type="EMBL" id="AGC45410.1"/>
    </source>
</evidence>
<dbReference type="AlphaFoldDB" id="L7UC01"/>
<dbReference type="PATRIC" id="fig|1278073.3.peg.4183"/>
<dbReference type="Proteomes" id="UP000011131">
    <property type="component" value="Chromosome"/>
</dbReference>
<accession>L7UC01</accession>
<dbReference type="KEGG" id="msd:MYSTI_04110"/>
<reference evidence="1 2" key="1">
    <citation type="journal article" date="2013" name="Genome Announc.">
        <title>Complete genome sequence of Myxococcus stipitatus strain DSM 14675, a fruiting myxobacterium.</title>
        <authorList>
            <person name="Huntley S."/>
            <person name="Kneip S."/>
            <person name="Treuner-Lange A."/>
            <person name="Sogaard-Andersen L."/>
        </authorList>
    </citation>
    <scope>NUCLEOTIDE SEQUENCE [LARGE SCALE GENOMIC DNA]</scope>
    <source>
        <strain evidence="2">DSM 14675 / JCM 12634 / Mx s8</strain>
    </source>
</reference>
<dbReference type="EMBL" id="CP004025">
    <property type="protein sequence ID" value="AGC45410.1"/>
    <property type="molecule type" value="Genomic_DNA"/>
</dbReference>